<feature type="compositionally biased region" description="Basic and acidic residues" evidence="1">
    <location>
        <begin position="116"/>
        <end position="126"/>
    </location>
</feature>
<gene>
    <name evidence="2" type="ORF">ASNO1_71550</name>
</gene>
<proteinExistence type="predicted"/>
<keyword evidence="3" id="KW-1185">Reference proteome</keyword>
<feature type="region of interest" description="Disordered" evidence="1">
    <location>
        <begin position="111"/>
        <end position="185"/>
    </location>
</feature>
<feature type="compositionally biased region" description="Gly residues" evidence="1">
    <location>
        <begin position="141"/>
        <end position="166"/>
    </location>
</feature>
<evidence type="ECO:0000313" key="2">
    <source>
        <dbReference type="EMBL" id="GMU10901.1"/>
    </source>
</evidence>
<feature type="compositionally biased region" description="Acidic residues" evidence="1">
    <location>
        <begin position="170"/>
        <end position="185"/>
    </location>
</feature>
<accession>A0ABQ6R3U7</accession>
<feature type="compositionally biased region" description="Gly residues" evidence="1">
    <location>
        <begin position="68"/>
        <end position="79"/>
    </location>
</feature>
<evidence type="ECO:0000256" key="1">
    <source>
        <dbReference type="SAM" id="MobiDB-lite"/>
    </source>
</evidence>
<reference evidence="2 3" key="1">
    <citation type="journal article" date="2024" name="Arch. Microbiol.">
        <title>Corallococcus caeni sp. nov., a novel myxobacterium isolated from activated sludge.</title>
        <authorList>
            <person name="Tomita S."/>
            <person name="Nakai R."/>
            <person name="Kuroda K."/>
            <person name="Kurashita H."/>
            <person name="Hatamoto M."/>
            <person name="Yamaguchi T."/>
            <person name="Narihiro T."/>
        </authorList>
    </citation>
    <scope>NUCLEOTIDE SEQUENCE [LARGE SCALE GENOMIC DNA]</scope>
    <source>
        <strain evidence="2 3">NO1</strain>
    </source>
</reference>
<sequence>MNPGPMSEQYPVTVAVRRPDGQVEQVRVGTAYRNGEGFTLQLGELSMSATPVAAAPAAYRRPAASGAPSGGGGGGGGDGTLLPNYGRSKGAPVYGASLQDLEFYANGARRSLADPSKSRWHDKERQLLSAIETEIARQRGEGGGGGEPPARGGGGGRGGGYGGYGGNPPDDGDIPPPGDDDNIPF</sequence>
<dbReference type="EMBL" id="BTTX01000009">
    <property type="protein sequence ID" value="GMU10901.1"/>
    <property type="molecule type" value="Genomic_DNA"/>
</dbReference>
<feature type="region of interest" description="Disordered" evidence="1">
    <location>
        <begin position="61"/>
        <end position="92"/>
    </location>
</feature>
<evidence type="ECO:0000313" key="3">
    <source>
        <dbReference type="Proteomes" id="UP001342631"/>
    </source>
</evidence>
<protein>
    <submittedName>
        <fullName evidence="2">Uncharacterized protein</fullName>
    </submittedName>
</protein>
<dbReference type="Proteomes" id="UP001342631">
    <property type="component" value="Unassembled WGS sequence"/>
</dbReference>
<comment type="caution">
    <text evidence="2">The sequence shown here is derived from an EMBL/GenBank/DDBJ whole genome shotgun (WGS) entry which is preliminary data.</text>
</comment>
<organism evidence="2 3">
    <name type="scientific">Corallococcus caeni</name>
    <dbReference type="NCBI Taxonomy" id="3082388"/>
    <lineage>
        <taxon>Bacteria</taxon>
        <taxon>Pseudomonadati</taxon>
        <taxon>Myxococcota</taxon>
        <taxon>Myxococcia</taxon>
        <taxon>Myxococcales</taxon>
        <taxon>Cystobacterineae</taxon>
        <taxon>Myxococcaceae</taxon>
        <taxon>Corallococcus</taxon>
    </lineage>
</organism>
<name>A0ABQ6R3U7_9BACT</name>